<protein>
    <submittedName>
        <fullName evidence="1">Uncharacterized protein</fullName>
    </submittedName>
</protein>
<sequence length="104" mass="11641">MTQYAEQASHTPLPWTVEWNGRQRLEIAGPGEADYMIGHVFIESPCAEANAKYIVQACNNYPAMLNVLRNVADAPLTHVSHRLRVDARAILANIDKTKKIKVMP</sequence>
<name>A0A0F8XAD8_9ZZZZ</name>
<dbReference type="EMBL" id="LAZR01060387">
    <property type="protein sequence ID" value="KKK65783.1"/>
    <property type="molecule type" value="Genomic_DNA"/>
</dbReference>
<proteinExistence type="predicted"/>
<gene>
    <name evidence="1" type="ORF">LCGC14_2970670</name>
</gene>
<comment type="caution">
    <text evidence="1">The sequence shown here is derived from an EMBL/GenBank/DDBJ whole genome shotgun (WGS) entry which is preliminary data.</text>
</comment>
<evidence type="ECO:0000313" key="1">
    <source>
        <dbReference type="EMBL" id="KKK65783.1"/>
    </source>
</evidence>
<accession>A0A0F8XAD8</accession>
<organism evidence="1">
    <name type="scientific">marine sediment metagenome</name>
    <dbReference type="NCBI Taxonomy" id="412755"/>
    <lineage>
        <taxon>unclassified sequences</taxon>
        <taxon>metagenomes</taxon>
        <taxon>ecological metagenomes</taxon>
    </lineage>
</organism>
<reference evidence="1" key="1">
    <citation type="journal article" date="2015" name="Nature">
        <title>Complex archaea that bridge the gap between prokaryotes and eukaryotes.</title>
        <authorList>
            <person name="Spang A."/>
            <person name="Saw J.H."/>
            <person name="Jorgensen S.L."/>
            <person name="Zaremba-Niedzwiedzka K."/>
            <person name="Martijn J."/>
            <person name="Lind A.E."/>
            <person name="van Eijk R."/>
            <person name="Schleper C."/>
            <person name="Guy L."/>
            <person name="Ettema T.J."/>
        </authorList>
    </citation>
    <scope>NUCLEOTIDE SEQUENCE</scope>
</reference>
<dbReference type="AlphaFoldDB" id="A0A0F8XAD8"/>